<evidence type="ECO:0000313" key="1">
    <source>
        <dbReference type="EMBL" id="KAK0135331.1"/>
    </source>
</evidence>
<reference evidence="1" key="1">
    <citation type="journal article" date="2023" name="Front. Mar. Sci.">
        <title>A new Merluccius polli reference genome to investigate the effects of global change in West African waters.</title>
        <authorList>
            <person name="Mateo J.L."/>
            <person name="Blanco-Fernandez C."/>
            <person name="Garcia-Vazquez E."/>
            <person name="Machado-Schiaffino G."/>
        </authorList>
    </citation>
    <scope>NUCLEOTIDE SEQUENCE</scope>
    <source>
        <strain evidence="1">C29</strain>
        <tissue evidence="1">Fin</tissue>
    </source>
</reference>
<dbReference type="Pfam" id="PF15794">
    <property type="entry name" value="CCDC106"/>
    <property type="match status" value="1"/>
</dbReference>
<protein>
    <submittedName>
        <fullName evidence="1">Coiled-coil domain-containing protein 106</fullName>
    </submittedName>
</protein>
<name>A0AA47NR74_MERPO</name>
<dbReference type="AlphaFoldDB" id="A0AA47NR74"/>
<comment type="caution">
    <text evidence="1">The sequence shown here is derived from an EMBL/GenBank/DDBJ whole genome shotgun (WGS) entry which is preliminary data.</text>
</comment>
<keyword evidence="2" id="KW-1185">Reference proteome</keyword>
<accession>A0AA47NR74</accession>
<dbReference type="InterPro" id="IPR031591">
    <property type="entry name" value="CCDC106"/>
</dbReference>
<proteinExistence type="predicted"/>
<dbReference type="PANTHER" id="PTHR16477:SF5">
    <property type="entry name" value="COILED-COIL DOMAIN-CONTAINING PROTEIN 106-RELATED"/>
    <property type="match status" value="1"/>
</dbReference>
<dbReference type="PANTHER" id="PTHR16477">
    <property type="entry name" value="COILED-COIL DOMAIN-CONTAINING PROTEIN 106"/>
    <property type="match status" value="1"/>
</dbReference>
<organism evidence="1 2">
    <name type="scientific">Merluccius polli</name>
    <name type="common">Benguela hake</name>
    <name type="synonym">Merluccius cadenati</name>
    <dbReference type="NCBI Taxonomy" id="89951"/>
    <lineage>
        <taxon>Eukaryota</taxon>
        <taxon>Metazoa</taxon>
        <taxon>Chordata</taxon>
        <taxon>Craniata</taxon>
        <taxon>Vertebrata</taxon>
        <taxon>Euteleostomi</taxon>
        <taxon>Actinopterygii</taxon>
        <taxon>Neopterygii</taxon>
        <taxon>Teleostei</taxon>
        <taxon>Neoteleostei</taxon>
        <taxon>Acanthomorphata</taxon>
        <taxon>Zeiogadaria</taxon>
        <taxon>Gadariae</taxon>
        <taxon>Gadiformes</taxon>
        <taxon>Gadoidei</taxon>
        <taxon>Merlucciidae</taxon>
        <taxon>Merluccius</taxon>
    </lineage>
</organism>
<sequence>MIKGVSGQMCRLHQQRGWSFRDPTSFFACHSDMLSGERRKKMSKRMSNEHGLGQGALEWVRPEIGARALESVAVPAASGELSLALENPGLGRSGWGAKRGWAWPRLGEQLPSPPIVLPCSVRGHPRRVCTLALAWRGLSEGSPLPGVEGGCGDFGLGWRSAALDVCRALLADLLSYGDCSGSTRGRAHGPDEVIARYRKVLKAYKKKNSITAACRIVGVDRNTIALNAPIAELSIAAPEKFAEFKDQHTTKHKLGDFAGKCRDAIRDCPDIDDTVRALKKSGKLLPVGKGDF</sequence>
<dbReference type="Proteomes" id="UP001174136">
    <property type="component" value="Unassembled WGS sequence"/>
</dbReference>
<gene>
    <name evidence="1" type="primary">Ccdc106_2</name>
    <name evidence="1" type="ORF">N1851_028821</name>
</gene>
<evidence type="ECO:0000313" key="2">
    <source>
        <dbReference type="Proteomes" id="UP001174136"/>
    </source>
</evidence>
<dbReference type="EMBL" id="JAOPHQ010005438">
    <property type="protein sequence ID" value="KAK0135331.1"/>
    <property type="molecule type" value="Genomic_DNA"/>
</dbReference>
<dbReference type="GO" id="GO:0005654">
    <property type="term" value="C:nucleoplasm"/>
    <property type="evidence" value="ECO:0007669"/>
    <property type="project" value="TreeGrafter"/>
</dbReference>